<dbReference type="RefSeq" id="WP_275574611.1">
    <property type="nucleotide sequence ID" value="NZ_JSWE01000100.1"/>
</dbReference>
<keyword evidence="3" id="KW-1185">Reference proteome</keyword>
<gene>
    <name evidence="2" type="ORF">NF27_DZ00090</name>
</gene>
<comment type="caution">
    <text evidence="2">The sequence shown here is derived from an EMBL/GenBank/DDBJ whole genome shotgun (WGS) entry which is preliminary data.</text>
</comment>
<evidence type="ECO:0000313" key="3">
    <source>
        <dbReference type="Proteomes" id="UP000031258"/>
    </source>
</evidence>
<evidence type="ECO:0000256" key="1">
    <source>
        <dbReference type="SAM" id="MobiDB-lite"/>
    </source>
</evidence>
<protein>
    <submittedName>
        <fullName evidence="2">Uncharacterized protein</fullName>
    </submittedName>
</protein>
<reference evidence="2 3" key="1">
    <citation type="submission" date="2014-11" db="EMBL/GenBank/DDBJ databases">
        <title>A Rickettsiales Symbiont of Amoebae With Ancient Features.</title>
        <authorList>
            <person name="Schulz F."/>
            <person name="Martijn J."/>
            <person name="Wascher F."/>
            <person name="Kostanjsek R."/>
            <person name="Ettema T.J."/>
            <person name="Horn M."/>
        </authorList>
    </citation>
    <scope>NUCLEOTIDE SEQUENCE [LARGE SCALE GENOMIC DNA]</scope>
    <source>
        <strain evidence="2 3">UWC36</strain>
    </source>
</reference>
<sequence length="41" mass="4714">MKNRQPTKKSAQNYSVKAKQLKQRALNSKKQAIRDKGKKGK</sequence>
<evidence type="ECO:0000313" key="2">
    <source>
        <dbReference type="EMBL" id="KIE05219.1"/>
    </source>
</evidence>
<dbReference type="AlphaFoldDB" id="A0A0C1QI97"/>
<accession>A0A0C1QI97</accession>
<feature type="region of interest" description="Disordered" evidence="1">
    <location>
        <begin position="1"/>
        <end position="41"/>
    </location>
</feature>
<organism evidence="2 3">
    <name type="scientific">Candidatus Jidaibacter acanthamoebae</name>
    <dbReference type="NCBI Taxonomy" id="86105"/>
    <lineage>
        <taxon>Bacteria</taxon>
        <taxon>Pseudomonadati</taxon>
        <taxon>Pseudomonadota</taxon>
        <taxon>Alphaproteobacteria</taxon>
        <taxon>Rickettsiales</taxon>
        <taxon>Candidatus Midichloriaceae</taxon>
        <taxon>Candidatus Jidaibacter</taxon>
    </lineage>
</organism>
<dbReference type="Proteomes" id="UP000031258">
    <property type="component" value="Unassembled WGS sequence"/>
</dbReference>
<name>A0A0C1QI97_9RICK</name>
<proteinExistence type="predicted"/>
<dbReference type="EMBL" id="JSWE01000100">
    <property type="protein sequence ID" value="KIE05219.1"/>
    <property type="molecule type" value="Genomic_DNA"/>
</dbReference>